<reference evidence="6" key="1">
    <citation type="submission" date="2022-11" db="UniProtKB">
        <authorList>
            <consortium name="WormBaseParasite"/>
        </authorList>
    </citation>
    <scope>IDENTIFICATION</scope>
</reference>
<keyword evidence="2" id="KW-0489">Methyltransferase</keyword>
<evidence type="ECO:0000313" key="5">
    <source>
        <dbReference type="Proteomes" id="UP000887566"/>
    </source>
</evidence>
<sequence length="272" mass="31430">MEELEQRLAITEEKKQELFRNNLGLVLDRDFFHVAFNTDAYLHDFYTQLEEPAMRMVHTYMPTIVAKLPKGGRMCDFGAGPTIHLGVCFRHSVDEIFFADYLPQNRNELVRWINKESNFDWSTVLRTIACHEGEMNSWLTMEEETRSKVRGVLHCDCLKDPSIEYPTDVAEGFDIITTTYCVEYCTKTEEEYKLAIKNIARQIKPGGYFIMGGILEETWCSFGGRKFACLYITEEFMLTALRDAGLTADDEKTTSLYQVNGMFLICAKKQPH</sequence>
<dbReference type="Gene3D" id="3.40.50.150">
    <property type="entry name" value="Vaccinia Virus protein VP39"/>
    <property type="match status" value="1"/>
</dbReference>
<dbReference type="GO" id="GO:0008170">
    <property type="term" value="F:N-methyltransferase activity"/>
    <property type="evidence" value="ECO:0007669"/>
    <property type="project" value="TreeGrafter"/>
</dbReference>
<dbReference type="SUPFAM" id="SSF53335">
    <property type="entry name" value="S-adenosyl-L-methionine-dependent methyltransferases"/>
    <property type="match status" value="1"/>
</dbReference>
<evidence type="ECO:0000256" key="3">
    <source>
        <dbReference type="ARBA" id="ARBA00022679"/>
    </source>
</evidence>
<keyword evidence="3" id="KW-0808">Transferase</keyword>
<dbReference type="InterPro" id="IPR000940">
    <property type="entry name" value="NNMT_TEMT_trans"/>
</dbReference>
<evidence type="ECO:0000256" key="1">
    <source>
        <dbReference type="ARBA" id="ARBA00007996"/>
    </source>
</evidence>
<dbReference type="InterPro" id="IPR029063">
    <property type="entry name" value="SAM-dependent_MTases_sf"/>
</dbReference>
<dbReference type="PANTHER" id="PTHR10867:SF39">
    <property type="entry name" value="NICOTINAMIDE N-METHYLTRANSFERASE-LIKE"/>
    <property type="match status" value="1"/>
</dbReference>
<dbReference type="Pfam" id="PF01234">
    <property type="entry name" value="NNMT_PNMT_TEMT"/>
    <property type="match status" value="1"/>
</dbReference>
<evidence type="ECO:0000256" key="2">
    <source>
        <dbReference type="ARBA" id="ARBA00022603"/>
    </source>
</evidence>
<keyword evidence="5" id="KW-1185">Reference proteome</keyword>
<accession>A0A914WZA2</accession>
<dbReference type="WBParaSite" id="PSAMB.scaffold5845size18937.g27432.t1">
    <property type="protein sequence ID" value="PSAMB.scaffold5845size18937.g27432.t1"/>
    <property type="gene ID" value="PSAMB.scaffold5845size18937.g27432"/>
</dbReference>
<dbReference type="AlphaFoldDB" id="A0A914WZA2"/>
<protein>
    <submittedName>
        <fullName evidence="6">Uncharacterized protein</fullName>
    </submittedName>
</protein>
<dbReference type="GO" id="GO:0032259">
    <property type="term" value="P:methylation"/>
    <property type="evidence" value="ECO:0007669"/>
    <property type="project" value="UniProtKB-KW"/>
</dbReference>
<dbReference type="GO" id="GO:0005829">
    <property type="term" value="C:cytosol"/>
    <property type="evidence" value="ECO:0007669"/>
    <property type="project" value="TreeGrafter"/>
</dbReference>
<comment type="similarity">
    <text evidence="1">Belongs to the class I-like SAM-binding methyltransferase superfamily. NNMT/PNMT/TEMT family.</text>
</comment>
<organism evidence="5 6">
    <name type="scientific">Plectus sambesii</name>
    <dbReference type="NCBI Taxonomy" id="2011161"/>
    <lineage>
        <taxon>Eukaryota</taxon>
        <taxon>Metazoa</taxon>
        <taxon>Ecdysozoa</taxon>
        <taxon>Nematoda</taxon>
        <taxon>Chromadorea</taxon>
        <taxon>Plectida</taxon>
        <taxon>Plectina</taxon>
        <taxon>Plectoidea</taxon>
        <taxon>Plectidae</taxon>
        <taxon>Plectus</taxon>
    </lineage>
</organism>
<evidence type="ECO:0000256" key="4">
    <source>
        <dbReference type="ARBA" id="ARBA00022691"/>
    </source>
</evidence>
<evidence type="ECO:0000313" key="6">
    <source>
        <dbReference type="WBParaSite" id="PSAMB.scaffold5845size18937.g27432.t1"/>
    </source>
</evidence>
<proteinExistence type="inferred from homology"/>
<keyword evidence="4" id="KW-0949">S-adenosyl-L-methionine</keyword>
<dbReference type="PANTHER" id="PTHR10867">
    <property type="entry name" value="NNMT/PNMT/TEMT FAMILY MEMBER"/>
    <property type="match status" value="1"/>
</dbReference>
<dbReference type="PROSITE" id="PS51681">
    <property type="entry name" value="SAM_MT_NNMT_PNMT_TEMT"/>
    <property type="match status" value="1"/>
</dbReference>
<dbReference type="Proteomes" id="UP000887566">
    <property type="component" value="Unplaced"/>
</dbReference>
<name>A0A914WZA2_9BILA</name>